<gene>
    <name evidence="2" type="ORF">VITFI_CDS2213</name>
</gene>
<feature type="domain" description="Hemerythrin-like" evidence="1">
    <location>
        <begin position="23"/>
        <end position="158"/>
    </location>
</feature>
<dbReference type="AlphaFoldDB" id="A0A221KG47"/>
<accession>A0A221KG47</accession>
<dbReference type="KEGG" id="vff:VITFI_CDS2213"/>
<dbReference type="InterPro" id="IPR012312">
    <property type="entry name" value="Hemerythrin-like"/>
</dbReference>
<dbReference type="Pfam" id="PF01814">
    <property type="entry name" value="Hemerythrin"/>
    <property type="match status" value="1"/>
</dbReference>
<dbReference type="Proteomes" id="UP000199729">
    <property type="component" value="Chromosome"/>
</dbReference>
<reference evidence="2 3" key="1">
    <citation type="submission" date="2017-07" db="EMBL/GenBank/DDBJ databases">
        <title>Complete Genome Sequence of the cosmetic ferment Vitreoscilla filiformis (ATCC15551).</title>
        <authorList>
            <person name="Contreras S."/>
            <person name="Sagory-Zalkind P."/>
            <person name="Blanquart H."/>
            <person name="Iltis A."/>
            <person name="Morand S.C."/>
        </authorList>
    </citation>
    <scope>NUCLEOTIDE SEQUENCE [LARGE SCALE GENOMIC DNA]</scope>
    <source>
        <strain evidence="2 3">ATCC 15551</strain>
    </source>
</reference>
<sequence>MTAMCPAKKRPARPAAPELPPMDTLEHTHHQVMLSLQELAGMVEMLADQGVTDTVQKTAKRIGKFFAEEARHHHAQEDVHVFPTLLESGDAELVAHVQRLQQDHGWLEEDWVELGPQLDALSRGYSWYDIDALRHGIGVFTELYHEHIALEESLIYPEARRRQAEQAEQAAARLEQCAAA</sequence>
<protein>
    <submittedName>
        <fullName evidence="2">Hemerythrin</fullName>
    </submittedName>
</protein>
<name>A0A221KG47_VITFI</name>
<proteinExistence type="predicted"/>
<evidence type="ECO:0000259" key="1">
    <source>
        <dbReference type="Pfam" id="PF01814"/>
    </source>
</evidence>
<organism evidence="2 3">
    <name type="scientific">Vitreoscilla filiformis</name>
    <dbReference type="NCBI Taxonomy" id="63"/>
    <lineage>
        <taxon>Bacteria</taxon>
        <taxon>Pseudomonadati</taxon>
        <taxon>Pseudomonadota</taxon>
        <taxon>Betaproteobacteria</taxon>
        <taxon>Neisseriales</taxon>
        <taxon>Neisseriaceae</taxon>
        <taxon>Vitreoscilla</taxon>
    </lineage>
</organism>
<dbReference type="Gene3D" id="1.20.120.520">
    <property type="entry name" value="nmb1532 protein domain like"/>
    <property type="match status" value="1"/>
</dbReference>
<evidence type="ECO:0000313" key="3">
    <source>
        <dbReference type="Proteomes" id="UP000199729"/>
    </source>
</evidence>
<evidence type="ECO:0000313" key="2">
    <source>
        <dbReference type="EMBL" id="ASM77991.1"/>
    </source>
</evidence>
<dbReference type="EMBL" id="CP022423">
    <property type="protein sequence ID" value="ASM77991.1"/>
    <property type="molecule type" value="Genomic_DNA"/>
</dbReference>
<keyword evidence="3" id="KW-1185">Reference proteome</keyword>